<dbReference type="SUPFAM" id="SSF47203">
    <property type="entry name" value="Acyl-CoA dehydrogenase C-terminal domain-like"/>
    <property type="match status" value="1"/>
</dbReference>
<dbReference type="Gene3D" id="1.10.540.10">
    <property type="entry name" value="Acyl-CoA dehydrogenase/oxidase, N-terminal domain"/>
    <property type="match status" value="1"/>
</dbReference>
<dbReference type="FunFam" id="2.40.110.10:FF:000002">
    <property type="entry name" value="Acyl-CoA dehydrogenase fadE12"/>
    <property type="match status" value="1"/>
</dbReference>
<evidence type="ECO:0000256" key="3">
    <source>
        <dbReference type="ARBA" id="ARBA00022630"/>
    </source>
</evidence>
<keyword evidence="4 6" id="KW-0274">FAD</keyword>
<evidence type="ECO:0000256" key="1">
    <source>
        <dbReference type="ARBA" id="ARBA00001974"/>
    </source>
</evidence>
<gene>
    <name evidence="10" type="ORF">EVA92_04635</name>
</gene>
<proteinExistence type="inferred from homology"/>
<comment type="caution">
    <text evidence="10">The sequence shown here is derived from an EMBL/GenBank/DDBJ whole genome shotgun (WGS) entry which is preliminary data.</text>
</comment>
<dbReference type="Pfam" id="PF02770">
    <property type="entry name" value="Acyl-CoA_dh_M"/>
    <property type="match status" value="1"/>
</dbReference>
<comment type="cofactor">
    <cofactor evidence="1 6">
        <name>FAD</name>
        <dbReference type="ChEBI" id="CHEBI:57692"/>
    </cofactor>
</comment>
<feature type="domain" description="Acyl-CoA dehydrogenase/oxidase C-terminal" evidence="7">
    <location>
        <begin position="234"/>
        <end position="382"/>
    </location>
</feature>
<dbReference type="InterPro" id="IPR006091">
    <property type="entry name" value="Acyl-CoA_Oxase/DH_mid-dom"/>
</dbReference>
<reference evidence="10 11" key="1">
    <citation type="submission" date="2019-02" db="EMBL/GenBank/DDBJ databases">
        <title>Prokaryotic population dynamics and viral predation in marine succession experiment using metagenomics: the confinement effect.</title>
        <authorList>
            <person name="Haro-Moreno J.M."/>
            <person name="Rodriguez-Valera F."/>
            <person name="Lopez-Perez M."/>
        </authorList>
    </citation>
    <scope>NUCLEOTIDE SEQUENCE [LARGE SCALE GENOMIC DNA]</scope>
    <source>
        <strain evidence="10">MED-G159</strain>
    </source>
</reference>
<dbReference type="Gene3D" id="1.20.140.10">
    <property type="entry name" value="Butyryl-CoA Dehydrogenase, subunit A, domain 3"/>
    <property type="match status" value="1"/>
</dbReference>
<dbReference type="Pfam" id="PF02771">
    <property type="entry name" value="Acyl-CoA_dh_N"/>
    <property type="match status" value="1"/>
</dbReference>
<evidence type="ECO:0000259" key="9">
    <source>
        <dbReference type="Pfam" id="PF02771"/>
    </source>
</evidence>
<dbReference type="InterPro" id="IPR037069">
    <property type="entry name" value="AcylCoA_DH/ox_N_sf"/>
</dbReference>
<dbReference type="PANTHER" id="PTHR43884">
    <property type="entry name" value="ACYL-COA DEHYDROGENASE"/>
    <property type="match status" value="1"/>
</dbReference>
<dbReference type="InterPro" id="IPR009100">
    <property type="entry name" value="AcylCoA_DH/oxidase_NM_dom_sf"/>
</dbReference>
<evidence type="ECO:0000256" key="6">
    <source>
        <dbReference type="RuleBase" id="RU362125"/>
    </source>
</evidence>
<protein>
    <submittedName>
        <fullName evidence="10">Acyl-CoA dehydrogenase</fullName>
    </submittedName>
</protein>
<evidence type="ECO:0000259" key="8">
    <source>
        <dbReference type="Pfam" id="PF02770"/>
    </source>
</evidence>
<dbReference type="InterPro" id="IPR006089">
    <property type="entry name" value="Acyl-CoA_DH_CS"/>
</dbReference>
<evidence type="ECO:0000256" key="5">
    <source>
        <dbReference type="ARBA" id="ARBA00023002"/>
    </source>
</evidence>
<comment type="similarity">
    <text evidence="2 6">Belongs to the acyl-CoA dehydrogenase family.</text>
</comment>
<organism evidence="10 11">
    <name type="scientific">SAR86 cluster bacterium</name>
    <dbReference type="NCBI Taxonomy" id="2030880"/>
    <lineage>
        <taxon>Bacteria</taxon>
        <taxon>Pseudomonadati</taxon>
        <taxon>Pseudomonadota</taxon>
        <taxon>Gammaproteobacteria</taxon>
        <taxon>SAR86 cluster</taxon>
    </lineage>
</organism>
<dbReference type="InterPro" id="IPR013786">
    <property type="entry name" value="AcylCoA_DH/ox_N"/>
</dbReference>
<dbReference type="SUPFAM" id="SSF56645">
    <property type="entry name" value="Acyl-CoA dehydrogenase NM domain-like"/>
    <property type="match status" value="1"/>
</dbReference>
<dbReference type="Gene3D" id="2.40.110.10">
    <property type="entry name" value="Butyryl-CoA Dehydrogenase, subunit A, domain 2"/>
    <property type="match status" value="1"/>
</dbReference>
<dbReference type="InterPro" id="IPR036250">
    <property type="entry name" value="AcylCo_DH-like_C"/>
</dbReference>
<name>A0A520MX36_9GAMM</name>
<keyword evidence="5 6" id="KW-0560">Oxidoreductase</keyword>
<accession>A0A520MX36</accession>
<keyword evidence="3 6" id="KW-0285">Flavoprotein</keyword>
<sequence length="385" mass="42490">MNYSPNPTREDLTILQTTIEKFCKSHIAPKFQEWEDKGIFPRQLWNELGAAGLLCIDIPEEYGGHGADAEMAMSIPCGITYGNYGSIAVGMSVHSDIVSHYILNLGTEEQKKSYLPKMVTGEKIGAIAMTEPGAGSDLQGIKTSAKKHEDGWVINGSKTFITNGQHADFVIAAAKTNKDVKGSAGVSLFIIDTDQKGFEAGRNLEKLGLHSSDTSELFFEDVFVSDSNIIGQVDKGFISLMTELPRERLALAMNAVAAMEFMMEITKNYVKERMAFGKSISNFQNTRFKLAKLQTELRLNKALINECMDLFLQGKLDASTASMIKYSSTEAQCRMADECLQFFGGYGYMKEYPISKAFADARIQKIYGGTSEIMLELVARDLLGN</sequence>
<dbReference type="PROSITE" id="PS00072">
    <property type="entry name" value="ACYL_COA_DH_1"/>
    <property type="match status" value="1"/>
</dbReference>
<feature type="domain" description="Acyl-CoA oxidase/dehydrogenase middle" evidence="8">
    <location>
        <begin position="126"/>
        <end position="222"/>
    </location>
</feature>
<dbReference type="PROSITE" id="PS00073">
    <property type="entry name" value="ACYL_COA_DH_2"/>
    <property type="match status" value="1"/>
</dbReference>
<evidence type="ECO:0000256" key="4">
    <source>
        <dbReference type="ARBA" id="ARBA00022827"/>
    </source>
</evidence>
<evidence type="ECO:0000313" key="10">
    <source>
        <dbReference type="EMBL" id="RZO25749.1"/>
    </source>
</evidence>
<dbReference type="EMBL" id="SHBE01000011">
    <property type="protein sequence ID" value="RZO25749.1"/>
    <property type="molecule type" value="Genomic_DNA"/>
</dbReference>
<evidence type="ECO:0000313" key="11">
    <source>
        <dbReference type="Proteomes" id="UP000315825"/>
    </source>
</evidence>
<dbReference type="FunFam" id="1.20.140.10:FF:000001">
    <property type="entry name" value="Acyl-CoA dehydrogenase"/>
    <property type="match status" value="1"/>
</dbReference>
<dbReference type="FunFam" id="1.10.540.10:FF:000026">
    <property type="entry name" value="Acyl-CoA dehydrogenase medium chain"/>
    <property type="match status" value="1"/>
</dbReference>
<dbReference type="AlphaFoldDB" id="A0A520MX36"/>
<dbReference type="GO" id="GO:0003995">
    <property type="term" value="F:acyl-CoA dehydrogenase activity"/>
    <property type="evidence" value="ECO:0007669"/>
    <property type="project" value="InterPro"/>
</dbReference>
<dbReference type="Pfam" id="PF00441">
    <property type="entry name" value="Acyl-CoA_dh_1"/>
    <property type="match status" value="1"/>
</dbReference>
<dbReference type="InterPro" id="IPR009075">
    <property type="entry name" value="AcylCo_DH/oxidase_C"/>
</dbReference>
<dbReference type="Proteomes" id="UP000315825">
    <property type="component" value="Unassembled WGS sequence"/>
</dbReference>
<dbReference type="GO" id="GO:0050660">
    <property type="term" value="F:flavin adenine dinucleotide binding"/>
    <property type="evidence" value="ECO:0007669"/>
    <property type="project" value="InterPro"/>
</dbReference>
<dbReference type="PANTHER" id="PTHR43884:SF12">
    <property type="entry name" value="ISOVALERYL-COA DEHYDROGENASE, MITOCHONDRIAL-RELATED"/>
    <property type="match status" value="1"/>
</dbReference>
<dbReference type="InterPro" id="IPR046373">
    <property type="entry name" value="Acyl-CoA_Oxase/DH_mid-dom_sf"/>
</dbReference>
<evidence type="ECO:0000259" key="7">
    <source>
        <dbReference type="Pfam" id="PF00441"/>
    </source>
</evidence>
<evidence type="ECO:0000256" key="2">
    <source>
        <dbReference type="ARBA" id="ARBA00009347"/>
    </source>
</evidence>
<feature type="domain" description="Acyl-CoA dehydrogenase/oxidase N-terminal" evidence="9">
    <location>
        <begin position="10"/>
        <end position="122"/>
    </location>
</feature>